<accession>A0ABW4VXS8</accession>
<reference evidence="4" key="1">
    <citation type="journal article" date="2019" name="Int. J. Syst. Evol. Microbiol.">
        <title>The Global Catalogue of Microorganisms (GCM) 10K type strain sequencing project: providing services to taxonomists for standard genome sequencing and annotation.</title>
        <authorList>
            <consortium name="The Broad Institute Genomics Platform"/>
            <consortium name="The Broad Institute Genome Sequencing Center for Infectious Disease"/>
            <person name="Wu L."/>
            <person name="Ma J."/>
        </authorList>
    </citation>
    <scope>NUCLEOTIDE SEQUENCE [LARGE SCALE GENOMIC DNA]</scope>
    <source>
        <strain evidence="4">R28</strain>
    </source>
</reference>
<sequence length="122" mass="14313">MLTTNQSKQNTNQKQTRRQHKEDYNSAERKQKRSRSYEEELTETDKKTRKEQKKKQKAEKRKNKSRRRVFPIWLRIIVVLLLAGAALIGGLMFGYGIIGDGDPSDALKSETWQHILDLVKKE</sequence>
<keyword evidence="3" id="KW-0804">Transcription</keyword>
<dbReference type="GO" id="GO:0000428">
    <property type="term" value="C:DNA-directed RNA polymerase complex"/>
    <property type="evidence" value="ECO:0007669"/>
    <property type="project" value="UniProtKB-KW"/>
</dbReference>
<comment type="caution">
    <text evidence="3">The sequence shown here is derived from an EMBL/GenBank/DDBJ whole genome shotgun (WGS) entry which is preliminary data.</text>
</comment>
<keyword evidence="2" id="KW-0472">Membrane</keyword>
<keyword evidence="2" id="KW-1133">Transmembrane helix</keyword>
<evidence type="ECO:0000256" key="2">
    <source>
        <dbReference type="SAM" id="Phobius"/>
    </source>
</evidence>
<feature type="compositionally biased region" description="Low complexity" evidence="1">
    <location>
        <begin position="1"/>
        <end position="14"/>
    </location>
</feature>
<gene>
    <name evidence="3" type="ORF">ACFSJF_09265</name>
</gene>
<organism evidence="3 4">
    <name type="scientific">Ornithinibacillus salinisoli</name>
    <dbReference type="NCBI Taxonomy" id="1848459"/>
    <lineage>
        <taxon>Bacteria</taxon>
        <taxon>Bacillati</taxon>
        <taxon>Bacillota</taxon>
        <taxon>Bacilli</taxon>
        <taxon>Bacillales</taxon>
        <taxon>Bacillaceae</taxon>
        <taxon>Ornithinibacillus</taxon>
    </lineage>
</organism>
<proteinExistence type="predicted"/>
<dbReference type="RefSeq" id="WP_377556317.1">
    <property type="nucleotide sequence ID" value="NZ_JBHUHQ010000015.1"/>
</dbReference>
<dbReference type="EMBL" id="JBHUHQ010000015">
    <property type="protein sequence ID" value="MFD2044454.1"/>
    <property type="molecule type" value="Genomic_DNA"/>
</dbReference>
<evidence type="ECO:0000313" key="4">
    <source>
        <dbReference type="Proteomes" id="UP001597383"/>
    </source>
</evidence>
<name>A0ABW4VXS8_9BACI</name>
<keyword evidence="3" id="KW-0240">DNA-directed RNA polymerase</keyword>
<dbReference type="InterPro" id="IPR024596">
    <property type="entry name" value="RNApol_su_b/EpuA"/>
</dbReference>
<keyword evidence="2" id="KW-0812">Transmembrane</keyword>
<evidence type="ECO:0000313" key="3">
    <source>
        <dbReference type="EMBL" id="MFD2044454.1"/>
    </source>
</evidence>
<keyword evidence="4" id="KW-1185">Reference proteome</keyword>
<feature type="compositionally biased region" description="Basic and acidic residues" evidence="1">
    <location>
        <begin position="20"/>
        <end position="48"/>
    </location>
</feature>
<feature type="transmembrane region" description="Helical" evidence="2">
    <location>
        <begin position="72"/>
        <end position="98"/>
    </location>
</feature>
<dbReference type="Proteomes" id="UP001597383">
    <property type="component" value="Unassembled WGS sequence"/>
</dbReference>
<dbReference type="Pfam" id="PF11772">
    <property type="entry name" value="EpuA"/>
    <property type="match status" value="1"/>
</dbReference>
<evidence type="ECO:0000256" key="1">
    <source>
        <dbReference type="SAM" id="MobiDB-lite"/>
    </source>
</evidence>
<protein>
    <submittedName>
        <fullName evidence="3">DNA-directed RNA polymerase subunit beta</fullName>
    </submittedName>
</protein>
<feature type="compositionally biased region" description="Basic residues" evidence="1">
    <location>
        <begin position="49"/>
        <end position="65"/>
    </location>
</feature>
<feature type="region of interest" description="Disordered" evidence="1">
    <location>
        <begin position="1"/>
        <end position="65"/>
    </location>
</feature>